<dbReference type="SUPFAM" id="SSF55486">
    <property type="entry name" value="Metalloproteases ('zincins'), catalytic domain"/>
    <property type="match status" value="1"/>
</dbReference>
<dbReference type="RefSeq" id="WP_377127216.1">
    <property type="nucleotide sequence ID" value="NZ_JBHRSD010000035.1"/>
</dbReference>
<evidence type="ECO:0000313" key="2">
    <source>
        <dbReference type="Proteomes" id="UP001595453"/>
    </source>
</evidence>
<protein>
    <recommendedName>
        <fullName evidence="3">DUF1570 domain-containing protein</fullName>
    </recommendedName>
</protein>
<keyword evidence="2" id="KW-1185">Reference proteome</keyword>
<dbReference type="Proteomes" id="UP001595453">
    <property type="component" value="Unassembled WGS sequence"/>
</dbReference>
<proteinExistence type="predicted"/>
<name>A0ABV7CNM9_9GAMM</name>
<sequence length="336" mass="38264">MKQRLLWVILLISLVLLLMRNLFDDVVSPLETEVRIQTRQVAAKIFATQNDVMPPTHSRANEPTKPIEPAAVVCAAERHDPDAIQYVEELLQELSDELTPYHGQLSNLAALELYLPTELEEHMPRIKSLLTQSYSEYRNAFALSARRRFTVNMVFAPNYATSFDDLASRLGVDPRGSQGFYLGDSNTVLVENNSVHQALTTAVHEAIHVYNYRLVGVLPRWLNEGLAEYFEMLASIKLAGKGQVLSDKTQPLEFSVMLSSEAQWETQSRDQLYFSARVWSQFLMTHVQGRNALKAILHAEAQTPCTTLTAEHIQALMENHFPLYEQAFFNWWQALL</sequence>
<evidence type="ECO:0008006" key="3">
    <source>
        <dbReference type="Google" id="ProtNLM"/>
    </source>
</evidence>
<organism evidence="1 2">
    <name type="scientific">Pseudoalteromonas fenneropenaei</name>
    <dbReference type="NCBI Taxonomy" id="1737459"/>
    <lineage>
        <taxon>Bacteria</taxon>
        <taxon>Pseudomonadati</taxon>
        <taxon>Pseudomonadota</taxon>
        <taxon>Gammaproteobacteria</taxon>
        <taxon>Alteromonadales</taxon>
        <taxon>Pseudoalteromonadaceae</taxon>
        <taxon>Pseudoalteromonas</taxon>
    </lineage>
</organism>
<comment type="caution">
    <text evidence="1">The sequence shown here is derived from an EMBL/GenBank/DDBJ whole genome shotgun (WGS) entry which is preliminary data.</text>
</comment>
<evidence type="ECO:0000313" key="1">
    <source>
        <dbReference type="EMBL" id="MFC3034260.1"/>
    </source>
</evidence>
<dbReference type="EMBL" id="JBHRSD010000035">
    <property type="protein sequence ID" value="MFC3034260.1"/>
    <property type="molecule type" value="Genomic_DNA"/>
</dbReference>
<reference evidence="2" key="1">
    <citation type="journal article" date="2019" name="Int. J. Syst. Evol. Microbiol.">
        <title>The Global Catalogue of Microorganisms (GCM) 10K type strain sequencing project: providing services to taxonomists for standard genome sequencing and annotation.</title>
        <authorList>
            <consortium name="The Broad Institute Genomics Platform"/>
            <consortium name="The Broad Institute Genome Sequencing Center for Infectious Disease"/>
            <person name="Wu L."/>
            <person name="Ma J."/>
        </authorList>
    </citation>
    <scope>NUCLEOTIDE SEQUENCE [LARGE SCALE GENOMIC DNA]</scope>
    <source>
        <strain evidence="2">KCTC 42730</strain>
    </source>
</reference>
<accession>A0ABV7CNM9</accession>
<gene>
    <name evidence="1" type="ORF">ACFOEE_17275</name>
</gene>